<evidence type="ECO:0000313" key="2">
    <source>
        <dbReference type="Proteomes" id="UP000006281"/>
    </source>
</evidence>
<organism evidence="1 2">
    <name type="scientific">Saccharothrix espanaensis (strain ATCC 51144 / DSM 44229 / JCM 9112 / NBRC 15066 / NRRL 15764)</name>
    <dbReference type="NCBI Taxonomy" id="1179773"/>
    <lineage>
        <taxon>Bacteria</taxon>
        <taxon>Bacillati</taxon>
        <taxon>Actinomycetota</taxon>
        <taxon>Actinomycetes</taxon>
        <taxon>Pseudonocardiales</taxon>
        <taxon>Pseudonocardiaceae</taxon>
        <taxon>Saccharothrix</taxon>
    </lineage>
</organism>
<proteinExistence type="predicted"/>
<keyword evidence="2" id="KW-1185">Reference proteome</keyword>
<dbReference type="Gene3D" id="3.80.10.10">
    <property type="entry name" value="Ribonuclease Inhibitor"/>
    <property type="match status" value="1"/>
</dbReference>
<dbReference type="RefSeq" id="WP_015097493.1">
    <property type="nucleotide sequence ID" value="NC_019673.1"/>
</dbReference>
<reference evidence="1 2" key="1">
    <citation type="journal article" date="2012" name="BMC Genomics">
        <title>Complete genome sequence of Saccharothrix espanaensis DSM 44229T and comparison to the other completely sequenced Pseudonocardiaceae.</title>
        <authorList>
            <person name="Strobel T."/>
            <person name="Al-Dilaimi A."/>
            <person name="Blom J."/>
            <person name="Gessner A."/>
            <person name="Kalinowski J."/>
            <person name="Luzhetska M."/>
            <person name="Puhler A."/>
            <person name="Szczepanowski R."/>
            <person name="Bechthold A."/>
            <person name="Ruckert C."/>
        </authorList>
    </citation>
    <scope>NUCLEOTIDE SEQUENCE [LARGE SCALE GENOMIC DNA]</scope>
    <source>
        <strain evidence="2">ATCC 51144 / DSM 44229 / JCM 9112 / NBRC 15066 / NRRL 15764</strain>
    </source>
</reference>
<dbReference type="EMBL" id="HE804045">
    <property type="protein sequence ID" value="CCH27379.1"/>
    <property type="molecule type" value="Genomic_DNA"/>
</dbReference>
<dbReference type="BioCyc" id="SESP1179773:BN6_RS44710-MONOMER"/>
<dbReference type="KEGG" id="sesp:BN6_00470"/>
<protein>
    <submittedName>
        <fullName evidence="1">Uncharacterized protein</fullName>
    </submittedName>
</protein>
<evidence type="ECO:0000313" key="1">
    <source>
        <dbReference type="EMBL" id="CCH27379.1"/>
    </source>
</evidence>
<name>K0JRF7_SACES</name>
<dbReference type="SUPFAM" id="SSF52058">
    <property type="entry name" value="L domain-like"/>
    <property type="match status" value="1"/>
</dbReference>
<dbReference type="HOGENOM" id="CLU_1026322_0_0_11"/>
<dbReference type="AlphaFoldDB" id="K0JRF7"/>
<accession>K0JRF7</accession>
<dbReference type="InterPro" id="IPR032675">
    <property type="entry name" value="LRR_dom_sf"/>
</dbReference>
<sequence length="271" mass="29580">MKAAASVRVAALTGTADALPLLAEYAQDTRYMVQNELSAGSPLNNGGLTIRSRKLLRHTRRLPALTRLKINLGPHETVEDLWFFADIPELVGLGVTLDPSKDHDLVALGSSRHLQRLSLFGVESTEDLSPIADFRELGHLSLAGYSDARLSDFDCIPSVWGISLHRPLEAKLGNASRVFGQIGSLNLSSFDHVDLGLLPESLHFLVLQDMRVRNLAPLARLVLLKSLYLLDLKDFDGDFRPLAALDLQILGIDREDGCTGLEGISGKIQIG</sequence>
<dbReference type="Proteomes" id="UP000006281">
    <property type="component" value="Chromosome"/>
</dbReference>
<gene>
    <name evidence="1" type="ordered locus">BN6_00470</name>
</gene>
<dbReference type="PATRIC" id="fig|1179773.3.peg.45"/>